<dbReference type="EMBL" id="LMWS01000043">
    <property type="protein sequence ID" value="KUN33882.1"/>
    <property type="molecule type" value="Genomic_DNA"/>
</dbReference>
<name>A0A117QKU3_9ACTN</name>
<dbReference type="AlphaFoldDB" id="A0A117QKU3"/>
<keyword evidence="2" id="KW-1185">Reference proteome</keyword>
<reference evidence="1 2" key="1">
    <citation type="submission" date="2015-10" db="EMBL/GenBank/DDBJ databases">
        <title>Draft genome sequence of Streptomyces longwoodensis DSM 41677, type strain for the species Streptomyces longwoodensis.</title>
        <authorList>
            <person name="Ruckert C."/>
            <person name="Winkler A."/>
            <person name="Kalinowski J."/>
            <person name="Kampfer P."/>
            <person name="Glaeser S."/>
        </authorList>
    </citation>
    <scope>NUCLEOTIDE SEQUENCE [LARGE SCALE GENOMIC DNA]</scope>
    <source>
        <strain evidence="1 2">DSM 41677</strain>
    </source>
</reference>
<comment type="caution">
    <text evidence="1">The sequence shown here is derived from an EMBL/GenBank/DDBJ whole genome shotgun (WGS) entry which is preliminary data.</text>
</comment>
<dbReference type="Proteomes" id="UP000053271">
    <property type="component" value="Unassembled WGS sequence"/>
</dbReference>
<proteinExistence type="predicted"/>
<accession>A0A117QKU3</accession>
<dbReference type="STRING" id="68231.AQJ30_32045"/>
<evidence type="ECO:0000313" key="2">
    <source>
        <dbReference type="Proteomes" id="UP000053271"/>
    </source>
</evidence>
<sequence>MWAQARRRRSASSLRAPRVQAVRIMRRAWSVIRACASSARKRIGRSRVPVAVSAPLVAYLAMYAATARSVSSWPPSKSADRIVRTSS</sequence>
<organism evidence="1 2">
    <name type="scientific">Streptomyces longwoodensis</name>
    <dbReference type="NCBI Taxonomy" id="68231"/>
    <lineage>
        <taxon>Bacteria</taxon>
        <taxon>Bacillati</taxon>
        <taxon>Actinomycetota</taxon>
        <taxon>Actinomycetes</taxon>
        <taxon>Kitasatosporales</taxon>
        <taxon>Streptomycetaceae</taxon>
        <taxon>Streptomyces</taxon>
    </lineage>
</organism>
<evidence type="ECO:0000313" key="1">
    <source>
        <dbReference type="EMBL" id="KUN33882.1"/>
    </source>
</evidence>
<gene>
    <name evidence="1" type="ORF">AQJ30_32045</name>
</gene>
<protein>
    <submittedName>
        <fullName evidence="1">Uncharacterized protein</fullName>
    </submittedName>
</protein>